<dbReference type="EMBL" id="UINC01051062">
    <property type="protein sequence ID" value="SVB64769.1"/>
    <property type="molecule type" value="Genomic_DNA"/>
</dbReference>
<keyword evidence="1" id="KW-0472">Membrane</keyword>
<name>A0A382FQ37_9ZZZZ</name>
<evidence type="ECO:0000256" key="1">
    <source>
        <dbReference type="SAM" id="Phobius"/>
    </source>
</evidence>
<feature type="transmembrane region" description="Helical" evidence="1">
    <location>
        <begin position="6"/>
        <end position="24"/>
    </location>
</feature>
<evidence type="ECO:0000313" key="2">
    <source>
        <dbReference type="EMBL" id="SVB64769.1"/>
    </source>
</evidence>
<gene>
    <name evidence="2" type="ORF">METZ01_LOCUS217623</name>
</gene>
<proteinExistence type="predicted"/>
<keyword evidence="1" id="KW-1133">Transmembrane helix</keyword>
<protein>
    <submittedName>
        <fullName evidence="2">Uncharacterized protein</fullName>
    </submittedName>
</protein>
<accession>A0A382FQ37</accession>
<dbReference type="AlphaFoldDB" id="A0A382FQ37"/>
<sequence>MDADKVKNFIAIGLILYACVNVLMKLMPNIAILLPLPVYEFFYSITLNIEPSPPTPTETFSQEVEPNSS</sequence>
<keyword evidence="1" id="KW-0812">Transmembrane</keyword>
<reference evidence="2" key="1">
    <citation type="submission" date="2018-05" db="EMBL/GenBank/DDBJ databases">
        <authorList>
            <person name="Lanie J.A."/>
            <person name="Ng W.-L."/>
            <person name="Kazmierczak K.M."/>
            <person name="Andrzejewski T.M."/>
            <person name="Davidsen T.M."/>
            <person name="Wayne K.J."/>
            <person name="Tettelin H."/>
            <person name="Glass J.I."/>
            <person name="Rusch D."/>
            <person name="Podicherti R."/>
            <person name="Tsui H.-C.T."/>
            <person name="Winkler M.E."/>
        </authorList>
    </citation>
    <scope>NUCLEOTIDE SEQUENCE</scope>
</reference>
<dbReference type="PROSITE" id="PS51257">
    <property type="entry name" value="PROKAR_LIPOPROTEIN"/>
    <property type="match status" value="1"/>
</dbReference>
<organism evidence="2">
    <name type="scientific">marine metagenome</name>
    <dbReference type="NCBI Taxonomy" id="408172"/>
    <lineage>
        <taxon>unclassified sequences</taxon>
        <taxon>metagenomes</taxon>
        <taxon>ecological metagenomes</taxon>
    </lineage>
</organism>